<dbReference type="Pfam" id="PF15916">
    <property type="entry name" value="DUF4743"/>
    <property type="match status" value="1"/>
</dbReference>
<evidence type="ECO:0000313" key="3">
    <source>
        <dbReference type="Proteomes" id="UP000291343"/>
    </source>
</evidence>
<dbReference type="SUPFAM" id="SSF55811">
    <property type="entry name" value="Nudix"/>
    <property type="match status" value="1"/>
</dbReference>
<dbReference type="OrthoDB" id="10261522at2759"/>
<accession>A0A482WEP7</accession>
<dbReference type="Pfam" id="PF00293">
    <property type="entry name" value="NUDIX"/>
    <property type="match status" value="1"/>
</dbReference>
<dbReference type="CDD" id="cd03676">
    <property type="entry name" value="NUDIX_Tnr3_like"/>
    <property type="match status" value="1"/>
</dbReference>
<proteinExistence type="predicted"/>
<dbReference type="GO" id="GO:0044715">
    <property type="term" value="F:8-oxo-dGDP phosphatase activity"/>
    <property type="evidence" value="ECO:0007669"/>
    <property type="project" value="UniProtKB-ARBA"/>
</dbReference>
<evidence type="ECO:0000313" key="2">
    <source>
        <dbReference type="EMBL" id="RZF32019.1"/>
    </source>
</evidence>
<dbReference type="Gene3D" id="3.90.79.10">
    <property type="entry name" value="Nucleoside Triphosphate Pyrophosphohydrolase"/>
    <property type="match status" value="1"/>
</dbReference>
<dbReference type="STRING" id="195883.A0A482WEP7"/>
<reference evidence="2 3" key="1">
    <citation type="journal article" date="2017" name="Gigascience">
        <title>Genome sequence of the small brown planthopper, Laodelphax striatellus.</title>
        <authorList>
            <person name="Zhu J."/>
            <person name="Jiang F."/>
            <person name="Wang X."/>
            <person name="Yang P."/>
            <person name="Bao Y."/>
            <person name="Zhao W."/>
            <person name="Wang W."/>
            <person name="Lu H."/>
            <person name="Wang Q."/>
            <person name="Cui N."/>
            <person name="Li J."/>
            <person name="Chen X."/>
            <person name="Luo L."/>
            <person name="Yu J."/>
            <person name="Kang L."/>
            <person name="Cui F."/>
        </authorList>
    </citation>
    <scope>NUCLEOTIDE SEQUENCE [LARGE SCALE GENOMIC DNA]</scope>
    <source>
        <strain evidence="2">Lst14</strain>
    </source>
</reference>
<dbReference type="InterPro" id="IPR015797">
    <property type="entry name" value="NUDIX_hydrolase-like_dom_sf"/>
</dbReference>
<dbReference type="InParanoid" id="A0A482WEP7"/>
<dbReference type="InterPro" id="IPR000086">
    <property type="entry name" value="NUDIX_hydrolase_dom"/>
</dbReference>
<dbReference type="Proteomes" id="UP000291343">
    <property type="component" value="Unassembled WGS sequence"/>
</dbReference>
<dbReference type="InterPro" id="IPR031804">
    <property type="entry name" value="DUF4743"/>
</dbReference>
<sequence length="327" mass="37026">MAVKDIPMSRLLKLSHEFNCFYLKGLQKGDCKPFVVCGKQVGLIRPDVINQLIGYPDVFHVHPDAITLNPAFRDFDERTARLEAVLKDCRSRNVFVTLKGWRDECYAVRTVFSGEPLLKMDRCATCLFGICNYGVDINGYVNDPEKGLCIWLQKRSKTKQTWPGRWDNMVGGGLSVGYGVLETAHKEANEEASITSDMMKNLRRSGCVSFFYESERGLFPNTEFVFDLELPLDFVPKNNDGEVDMFELLPAKEALERVLSPDFKTTSCPVVIDFLIRHGHINPDTEPAYPEIVELLHVPLQSMYKGFQAATTANELNSNDEINNKLL</sequence>
<dbReference type="PANTHER" id="PTHR13622:SF8">
    <property type="entry name" value="THIAMIN PYROPHOSPHOKINASE 1"/>
    <property type="match status" value="1"/>
</dbReference>
<comment type="caution">
    <text evidence="2">The sequence shown here is derived from an EMBL/GenBank/DDBJ whole genome shotgun (WGS) entry which is preliminary data.</text>
</comment>
<dbReference type="PROSITE" id="PS51462">
    <property type="entry name" value="NUDIX"/>
    <property type="match status" value="1"/>
</dbReference>
<feature type="domain" description="Nudix hydrolase" evidence="1">
    <location>
        <begin position="132"/>
        <end position="273"/>
    </location>
</feature>
<dbReference type="FunFam" id="3.90.79.10:FF:000019">
    <property type="entry name" value="Thiamin pyrophosphokinase, putative"/>
    <property type="match status" value="1"/>
</dbReference>
<organism evidence="2 3">
    <name type="scientific">Laodelphax striatellus</name>
    <name type="common">Small brown planthopper</name>
    <name type="synonym">Delphax striatella</name>
    <dbReference type="NCBI Taxonomy" id="195883"/>
    <lineage>
        <taxon>Eukaryota</taxon>
        <taxon>Metazoa</taxon>
        <taxon>Ecdysozoa</taxon>
        <taxon>Arthropoda</taxon>
        <taxon>Hexapoda</taxon>
        <taxon>Insecta</taxon>
        <taxon>Pterygota</taxon>
        <taxon>Neoptera</taxon>
        <taxon>Paraneoptera</taxon>
        <taxon>Hemiptera</taxon>
        <taxon>Auchenorrhyncha</taxon>
        <taxon>Fulgoroidea</taxon>
        <taxon>Delphacidae</taxon>
        <taxon>Criomorphinae</taxon>
        <taxon>Laodelphax</taxon>
    </lineage>
</organism>
<dbReference type="FunCoup" id="A0A482WEP7">
    <property type="interactions" value="144"/>
</dbReference>
<evidence type="ECO:0000259" key="1">
    <source>
        <dbReference type="PROSITE" id="PS51462"/>
    </source>
</evidence>
<dbReference type="EMBL" id="QKKF02037612">
    <property type="protein sequence ID" value="RZF32019.1"/>
    <property type="molecule type" value="Genomic_DNA"/>
</dbReference>
<keyword evidence="3" id="KW-1185">Reference proteome</keyword>
<dbReference type="PANTHER" id="PTHR13622">
    <property type="entry name" value="THIAMIN PYROPHOSPHOKINASE"/>
    <property type="match status" value="1"/>
</dbReference>
<dbReference type="AlphaFoldDB" id="A0A482WEP7"/>
<name>A0A482WEP7_LAOST</name>
<gene>
    <name evidence="2" type="ORF">LSTR_LSTR007097</name>
</gene>
<protein>
    <recommendedName>
        <fullName evidence="1">Nudix hydrolase domain-containing protein</fullName>
    </recommendedName>
</protein>
<dbReference type="SMR" id="A0A482WEP7"/>